<evidence type="ECO:0000256" key="4">
    <source>
        <dbReference type="ARBA" id="ARBA00023163"/>
    </source>
</evidence>
<dbReference type="Proteomes" id="UP001302316">
    <property type="component" value="Unassembled WGS sequence"/>
</dbReference>
<keyword evidence="6" id="KW-1185">Reference proteome</keyword>
<dbReference type="InterPro" id="IPR036388">
    <property type="entry name" value="WH-like_DNA-bd_sf"/>
</dbReference>
<reference evidence="5 6" key="1">
    <citation type="submission" date="2023-12" db="EMBL/GenBank/DDBJ databases">
        <title>Whole-genome sequencing of halo(alkali)philic microorganisms from hypersaline lakes.</title>
        <authorList>
            <person name="Sorokin D.Y."/>
            <person name="Merkel A.Y."/>
            <person name="Messina E."/>
            <person name="Yakimov M."/>
        </authorList>
    </citation>
    <scope>NUCLEOTIDE SEQUENCE [LARGE SCALE GENOMIC DNA]</scope>
    <source>
        <strain evidence="5 6">AB-CW1</strain>
    </source>
</reference>
<protein>
    <submittedName>
        <fullName evidence="5">BlaI/MecI/CopY family transcriptional regulator</fullName>
    </submittedName>
</protein>
<dbReference type="RefSeq" id="WP_346051983.1">
    <property type="nucleotide sequence ID" value="NZ_JAYGII010000019.1"/>
</dbReference>
<dbReference type="PIRSF" id="PIRSF019455">
    <property type="entry name" value="CopR_AtkY"/>
    <property type="match status" value="1"/>
</dbReference>
<organism evidence="5 6">
    <name type="scientific">Natronospira elongata</name>
    <dbReference type="NCBI Taxonomy" id="3110268"/>
    <lineage>
        <taxon>Bacteria</taxon>
        <taxon>Pseudomonadati</taxon>
        <taxon>Pseudomonadota</taxon>
        <taxon>Gammaproteobacteria</taxon>
        <taxon>Natronospirales</taxon>
        <taxon>Natronospiraceae</taxon>
        <taxon>Natronospira</taxon>
    </lineage>
</organism>
<dbReference type="AlphaFoldDB" id="A0AAP6MMI4"/>
<dbReference type="Gene3D" id="1.10.10.10">
    <property type="entry name" value="Winged helix-like DNA-binding domain superfamily/Winged helix DNA-binding domain"/>
    <property type="match status" value="1"/>
</dbReference>
<name>A0AAP6MMI4_9GAMM</name>
<dbReference type="GO" id="GO:0045892">
    <property type="term" value="P:negative regulation of DNA-templated transcription"/>
    <property type="evidence" value="ECO:0007669"/>
    <property type="project" value="InterPro"/>
</dbReference>
<accession>A0AAP6MMI4</accession>
<evidence type="ECO:0000256" key="3">
    <source>
        <dbReference type="ARBA" id="ARBA00023125"/>
    </source>
</evidence>
<comment type="caution">
    <text evidence="5">The sequence shown here is derived from an EMBL/GenBank/DDBJ whole genome shotgun (WGS) entry which is preliminary data.</text>
</comment>
<keyword evidence="4" id="KW-0804">Transcription</keyword>
<dbReference type="Gene3D" id="1.10.4040.10">
    <property type="entry name" value="Penicillinase repressor domain"/>
    <property type="match status" value="1"/>
</dbReference>
<dbReference type="Pfam" id="PF03965">
    <property type="entry name" value="Penicillinase_R"/>
    <property type="match status" value="1"/>
</dbReference>
<proteinExistence type="inferred from homology"/>
<dbReference type="EMBL" id="JAYGII010000019">
    <property type="protein sequence ID" value="MEA5446022.1"/>
    <property type="molecule type" value="Genomic_DNA"/>
</dbReference>
<keyword evidence="2" id="KW-0805">Transcription regulation</keyword>
<dbReference type="InterPro" id="IPR005650">
    <property type="entry name" value="BlaI_family"/>
</dbReference>
<evidence type="ECO:0000256" key="1">
    <source>
        <dbReference type="ARBA" id="ARBA00011046"/>
    </source>
</evidence>
<dbReference type="InterPro" id="IPR036390">
    <property type="entry name" value="WH_DNA-bd_sf"/>
</dbReference>
<sequence length="120" mass="13683">MKISDAEVRVMEALWAAQPLGSGEVVEAVSAHEDWSPKTIRTLLDRLHRKGAVRREKAGRQYHYWPCLAREEWLRQQTGELIGKHCDGRLAPLVSAFASNESISEQDRREILALLEEMDS</sequence>
<evidence type="ECO:0000313" key="6">
    <source>
        <dbReference type="Proteomes" id="UP001302316"/>
    </source>
</evidence>
<dbReference type="SUPFAM" id="SSF46785">
    <property type="entry name" value="Winged helix' DNA-binding domain"/>
    <property type="match status" value="1"/>
</dbReference>
<comment type="similarity">
    <text evidence="1">Belongs to the BlaI transcriptional regulatory family.</text>
</comment>
<dbReference type="GO" id="GO:0003677">
    <property type="term" value="F:DNA binding"/>
    <property type="evidence" value="ECO:0007669"/>
    <property type="project" value="UniProtKB-KW"/>
</dbReference>
<evidence type="ECO:0000256" key="2">
    <source>
        <dbReference type="ARBA" id="ARBA00023015"/>
    </source>
</evidence>
<gene>
    <name evidence="5" type="ORF">VCB98_09345</name>
</gene>
<evidence type="ECO:0000313" key="5">
    <source>
        <dbReference type="EMBL" id="MEA5446022.1"/>
    </source>
</evidence>
<keyword evidence="3" id="KW-0238">DNA-binding</keyword>